<feature type="domain" description="PI3K/PI4K catalytic" evidence="2">
    <location>
        <begin position="1211"/>
        <end position="1466"/>
    </location>
</feature>
<dbReference type="PANTHER" id="PTHR11139:SF68">
    <property type="entry name" value="DNA-DEPENDENT PROTEIN KINASE CATALYTIC SUBUNIT"/>
    <property type="match status" value="1"/>
</dbReference>
<dbReference type="InterPro" id="IPR003152">
    <property type="entry name" value="FATC_dom"/>
</dbReference>
<evidence type="ECO:0000259" key="3">
    <source>
        <dbReference type="PROSITE" id="PS51190"/>
    </source>
</evidence>
<dbReference type="Pfam" id="PF00454">
    <property type="entry name" value="PI3_PI4_kinase"/>
    <property type="match status" value="2"/>
</dbReference>
<dbReference type="STRING" id="905079.L1JP21"/>
<dbReference type="KEGG" id="gtt:GUITHDRAFT_104130"/>
<dbReference type="GO" id="GO:0000723">
    <property type="term" value="P:telomere maintenance"/>
    <property type="evidence" value="ECO:0007669"/>
    <property type="project" value="TreeGrafter"/>
</dbReference>
<dbReference type="eggNOG" id="KOG0891">
    <property type="taxonomic scope" value="Eukaryota"/>
</dbReference>
<sequence length="1514" mass="173740">MALMGNQERKYMEKQVGDKLKSLARKGTVDQLVIRVRSLCERYPKAAVLSHSYLRVHEKNIHEMLSQKLDIKRLQVKYLQSLKDVNHDNHAPDIKNDQLQEIAMDVKTAILKGHEADENFFRLLNGRGENPLADKEKPASALLQTIDLEQLAAIIQSTLVHHKAFCQSSDNLRIHYFITLHDVFESKIKNNQPLDLLLRVLTDFSRANERGSGEIWLRTFSHCILQMGVEFRELKVSQSSSLTPSTFESQSFTLDCLNFSTENESTFNSFDAMELDDCHDDPSVKSRSKLNREFAQTFERLQRWRCPNRKPLRVNSLKGKHASYLERIRCAKAKEISRRREQAELKRKSKIYLSRSYFQGDVPFIEIKQSDLIQLLQQATYQDSQLCQIVILEFVDVVLKKNNEYQTNFIKLLQQPLVNALNLDSFQSPMVVSTLVSIARKMNLDVDSRLLVAVCRNHSQCIYDGILKLEDSESISEEERPAKAEKRKLSTPQSTWQSLSMLYSLLEESDMEIGVYEKYLTAFGRESKALIALNLKIDRRYEEAISHYETLLAGDSIAREMADICERGFQESLLKSLQFSTLEKRIKDQHTSEDTNSESISGFEVELLKLENWKVLQSFLQCQVGNIFRDFDTFGDSQDSTNCLSKAFFKSERTQKEYCFEHSLASLLKNSQQVECEEIVRSGITHLCNSWEESIGLGEDMKIKRIIELQRLVELDEYLHSIGNVQEFERLLARWSKRQPKSTWRSMELGWDQILLGRYIFLRHAESSSLTSECIQTQRLCDEMKSQIAMKFATGFARCKNYAASGVAEQLGKVSTSCEYRSRKVKLDCIVKSNQSIAEKEHLSALVHHVSLNDSAGERDGVPWRIKCLLRMAHVYETMGENENALKTFREAIDGSKDLAKNAGIKLKYMAKTNFLAALFCDNQMKESNQNKHSQTGKHAYDETFLNFFFDSLLSAVEYGCEKANYNLPRFLEVIENIDQKTRASVKQLFKSRGFSVQPLIQWLQQLVYLHHKFHRNKDDELTSYFIQELSKHYPQAVYLAFQTVFGTETDSFLDHLFSHIKQKVESIEEVRDAMHLLQDPRLQINEVLKRLKPGGNKLNPEDSQIISYLNKSFVDQPKMSEIRGKMMREDENIAKMIHALSQKSGARTLGNEVKFLKPLALKSSTLRLFSTHLSRFEGTFEEEKSLVIPYQALGSRRVPSESHFPRLMSFDDRINFFPSKQRPVGVTMRGSDGKEYGWIVKCGEDLRLDERLQQVFGVMNRLMLSDVNCSKKSLHLLTYSIVTLSKHAGIIEFVGQSKPLESFVDKTVLNEQGKKFMEKISQKTWLHTISRDRHLKNSLVLKDGRILGIDFGYALGFATIRLPIPELVPFRMTPQFLGILHPVDGKGSMKHTMARVLQTLRGSRTALLNLLSLFAKDPVLSLMIDVDDIVKDVKGKLEGRNPFSILREQVTRNGRVTSAHQNLARLIDKVEEEAGTGSHSASLSSFEQADSLLEIATSRDILARAFEGWSPYV</sequence>
<organism evidence="4">
    <name type="scientific">Guillardia theta (strain CCMP2712)</name>
    <name type="common">Cryptophyte</name>
    <dbReference type="NCBI Taxonomy" id="905079"/>
    <lineage>
        <taxon>Eukaryota</taxon>
        <taxon>Cryptophyceae</taxon>
        <taxon>Pyrenomonadales</taxon>
        <taxon>Geminigeraceae</taxon>
        <taxon>Guillardia</taxon>
    </lineage>
</organism>
<dbReference type="SUPFAM" id="SSF56112">
    <property type="entry name" value="Protein kinase-like (PK-like)"/>
    <property type="match status" value="1"/>
</dbReference>
<proteinExistence type="predicted"/>
<reference evidence="5" key="3">
    <citation type="submission" date="2015-06" db="UniProtKB">
        <authorList>
            <consortium name="EnsemblProtists"/>
        </authorList>
    </citation>
    <scope>IDENTIFICATION</scope>
</reference>
<dbReference type="SMART" id="SM01343">
    <property type="entry name" value="FATC"/>
    <property type="match status" value="1"/>
</dbReference>
<dbReference type="SUPFAM" id="SSF48452">
    <property type="entry name" value="TPR-like"/>
    <property type="match status" value="1"/>
</dbReference>
<reference evidence="6" key="2">
    <citation type="submission" date="2012-11" db="EMBL/GenBank/DDBJ databases">
        <authorList>
            <person name="Kuo A."/>
            <person name="Curtis B.A."/>
            <person name="Tanifuji G."/>
            <person name="Burki F."/>
            <person name="Gruber A."/>
            <person name="Irimia M."/>
            <person name="Maruyama S."/>
            <person name="Arias M.C."/>
            <person name="Ball S.G."/>
            <person name="Gile G.H."/>
            <person name="Hirakawa Y."/>
            <person name="Hopkins J.F."/>
            <person name="Rensing S.A."/>
            <person name="Schmutz J."/>
            <person name="Symeonidi A."/>
            <person name="Elias M."/>
            <person name="Eveleigh R.J."/>
            <person name="Herman E.K."/>
            <person name="Klute M.J."/>
            <person name="Nakayama T."/>
            <person name="Obornik M."/>
            <person name="Reyes-Prieto A."/>
            <person name="Armbrust E.V."/>
            <person name="Aves S.J."/>
            <person name="Beiko R.G."/>
            <person name="Coutinho P."/>
            <person name="Dacks J.B."/>
            <person name="Durnford D.G."/>
            <person name="Fast N.M."/>
            <person name="Green B.R."/>
            <person name="Grisdale C."/>
            <person name="Hempe F."/>
            <person name="Henrissat B."/>
            <person name="Hoppner M.P."/>
            <person name="Ishida K.-I."/>
            <person name="Kim E."/>
            <person name="Koreny L."/>
            <person name="Kroth P.G."/>
            <person name="Liu Y."/>
            <person name="Malik S.-B."/>
            <person name="Maier U.G."/>
            <person name="McRose D."/>
            <person name="Mock T."/>
            <person name="Neilson J.A."/>
            <person name="Onodera N.T."/>
            <person name="Poole A.M."/>
            <person name="Pritham E.J."/>
            <person name="Richards T.A."/>
            <person name="Rocap G."/>
            <person name="Roy S.W."/>
            <person name="Sarai C."/>
            <person name="Schaack S."/>
            <person name="Shirato S."/>
            <person name="Slamovits C.H."/>
            <person name="Spencer D.F."/>
            <person name="Suzuki S."/>
            <person name="Worden A.Z."/>
            <person name="Zauner S."/>
            <person name="Barry K."/>
            <person name="Bell C."/>
            <person name="Bharti A.K."/>
            <person name="Crow J.A."/>
            <person name="Grimwood J."/>
            <person name="Kramer R."/>
            <person name="Lindquist E."/>
            <person name="Lucas S."/>
            <person name="Salamov A."/>
            <person name="McFadden G.I."/>
            <person name="Lane C.E."/>
            <person name="Keeling P.J."/>
            <person name="Gray M.W."/>
            <person name="Grigoriev I.V."/>
            <person name="Archibald J.M."/>
        </authorList>
    </citation>
    <scope>NUCLEOTIDE SEQUENCE</scope>
    <source>
        <strain evidence="6">CCMP2712</strain>
    </source>
</reference>
<dbReference type="PANTHER" id="PTHR11139">
    <property type="entry name" value="ATAXIA TELANGIECTASIA MUTATED ATM -RELATED"/>
    <property type="match status" value="1"/>
</dbReference>
<dbReference type="Proteomes" id="UP000011087">
    <property type="component" value="Unassembled WGS sequence"/>
</dbReference>
<dbReference type="InterPro" id="IPR000403">
    <property type="entry name" value="PI3/4_kinase_cat_dom"/>
</dbReference>
<dbReference type="GO" id="GO:0004674">
    <property type="term" value="F:protein serine/threonine kinase activity"/>
    <property type="evidence" value="ECO:0007669"/>
    <property type="project" value="TreeGrafter"/>
</dbReference>
<dbReference type="OMA" id="CKPRQYK"/>
<dbReference type="PaxDb" id="55529-EKX50321"/>
<keyword evidence="6" id="KW-1185">Reference proteome</keyword>
<evidence type="ECO:0000256" key="1">
    <source>
        <dbReference type="PROSITE-ProRule" id="PRU00339"/>
    </source>
</evidence>
<dbReference type="GO" id="GO:0005634">
    <property type="term" value="C:nucleus"/>
    <property type="evidence" value="ECO:0007669"/>
    <property type="project" value="TreeGrafter"/>
</dbReference>
<protein>
    <submittedName>
        <fullName evidence="4 5">Uncharacterized protein</fullName>
    </submittedName>
</protein>
<evidence type="ECO:0000313" key="5">
    <source>
        <dbReference type="EnsemblProtists" id="EKX50321"/>
    </source>
</evidence>
<dbReference type="RefSeq" id="XP_005837301.1">
    <property type="nucleotide sequence ID" value="XM_005837244.1"/>
</dbReference>
<dbReference type="Pfam" id="PF02260">
    <property type="entry name" value="FATC"/>
    <property type="match status" value="1"/>
</dbReference>
<feature type="domain" description="FATC" evidence="3">
    <location>
        <begin position="1482"/>
        <end position="1514"/>
    </location>
</feature>
<dbReference type="Gene3D" id="1.10.1070.11">
    <property type="entry name" value="Phosphatidylinositol 3-/4-kinase, catalytic domain"/>
    <property type="match status" value="1"/>
</dbReference>
<evidence type="ECO:0000313" key="4">
    <source>
        <dbReference type="EMBL" id="EKX50321.1"/>
    </source>
</evidence>
<dbReference type="InterPro" id="IPR011009">
    <property type="entry name" value="Kinase-like_dom_sf"/>
</dbReference>
<dbReference type="Gene3D" id="3.30.1010.10">
    <property type="entry name" value="Phosphatidylinositol 3-kinase Catalytic Subunit, Chain A, domain 4"/>
    <property type="match status" value="1"/>
</dbReference>
<dbReference type="InterPro" id="IPR019734">
    <property type="entry name" value="TPR_rpt"/>
</dbReference>
<keyword evidence="1" id="KW-0802">TPR repeat</keyword>
<gene>
    <name evidence="4" type="ORF">GUITHDRAFT_104130</name>
</gene>
<accession>L1JP21</accession>
<dbReference type="OrthoDB" id="381190at2759"/>
<dbReference type="GeneID" id="17306882"/>
<dbReference type="GO" id="GO:0006303">
    <property type="term" value="P:double-strand break repair via nonhomologous end joining"/>
    <property type="evidence" value="ECO:0007669"/>
    <property type="project" value="InterPro"/>
</dbReference>
<dbReference type="PROSITE" id="PS50005">
    <property type="entry name" value="TPR"/>
    <property type="match status" value="1"/>
</dbReference>
<dbReference type="InterPro" id="IPR011990">
    <property type="entry name" value="TPR-like_helical_dom_sf"/>
</dbReference>
<dbReference type="HOGENOM" id="CLU_248076_0_0_1"/>
<evidence type="ECO:0000259" key="2">
    <source>
        <dbReference type="PROSITE" id="PS50290"/>
    </source>
</evidence>
<dbReference type="InterPro" id="IPR050517">
    <property type="entry name" value="DDR_Repair_Kinase"/>
</dbReference>
<dbReference type="PROSITE" id="PS51190">
    <property type="entry name" value="FATC"/>
    <property type="match status" value="1"/>
</dbReference>
<reference evidence="4 6" key="1">
    <citation type="journal article" date="2012" name="Nature">
        <title>Algal genomes reveal evolutionary mosaicism and the fate of nucleomorphs.</title>
        <authorList>
            <consortium name="DOE Joint Genome Institute"/>
            <person name="Curtis B.A."/>
            <person name="Tanifuji G."/>
            <person name="Burki F."/>
            <person name="Gruber A."/>
            <person name="Irimia M."/>
            <person name="Maruyama S."/>
            <person name="Arias M.C."/>
            <person name="Ball S.G."/>
            <person name="Gile G.H."/>
            <person name="Hirakawa Y."/>
            <person name="Hopkins J.F."/>
            <person name="Kuo A."/>
            <person name="Rensing S.A."/>
            <person name="Schmutz J."/>
            <person name="Symeonidi A."/>
            <person name="Elias M."/>
            <person name="Eveleigh R.J."/>
            <person name="Herman E.K."/>
            <person name="Klute M.J."/>
            <person name="Nakayama T."/>
            <person name="Obornik M."/>
            <person name="Reyes-Prieto A."/>
            <person name="Armbrust E.V."/>
            <person name="Aves S.J."/>
            <person name="Beiko R.G."/>
            <person name="Coutinho P."/>
            <person name="Dacks J.B."/>
            <person name="Durnford D.G."/>
            <person name="Fast N.M."/>
            <person name="Green B.R."/>
            <person name="Grisdale C.J."/>
            <person name="Hempel F."/>
            <person name="Henrissat B."/>
            <person name="Hoppner M.P."/>
            <person name="Ishida K."/>
            <person name="Kim E."/>
            <person name="Koreny L."/>
            <person name="Kroth P.G."/>
            <person name="Liu Y."/>
            <person name="Malik S.B."/>
            <person name="Maier U.G."/>
            <person name="McRose D."/>
            <person name="Mock T."/>
            <person name="Neilson J.A."/>
            <person name="Onodera N.T."/>
            <person name="Poole A.M."/>
            <person name="Pritham E.J."/>
            <person name="Richards T.A."/>
            <person name="Rocap G."/>
            <person name="Roy S.W."/>
            <person name="Sarai C."/>
            <person name="Schaack S."/>
            <person name="Shirato S."/>
            <person name="Slamovits C.H."/>
            <person name="Spencer D.F."/>
            <person name="Suzuki S."/>
            <person name="Worden A.Z."/>
            <person name="Zauner S."/>
            <person name="Barry K."/>
            <person name="Bell C."/>
            <person name="Bharti A.K."/>
            <person name="Crow J.A."/>
            <person name="Grimwood J."/>
            <person name="Kramer R."/>
            <person name="Lindquist E."/>
            <person name="Lucas S."/>
            <person name="Salamov A."/>
            <person name="McFadden G.I."/>
            <person name="Lane C.E."/>
            <person name="Keeling P.J."/>
            <person name="Gray M.W."/>
            <person name="Grigoriev I.V."/>
            <person name="Archibald J.M."/>
        </authorList>
    </citation>
    <scope>NUCLEOTIDE SEQUENCE</scope>
    <source>
        <strain evidence="4 6">CCMP2712</strain>
    </source>
</reference>
<feature type="repeat" description="TPR" evidence="1">
    <location>
        <begin position="866"/>
        <end position="899"/>
    </location>
</feature>
<dbReference type="InterPro" id="IPR036940">
    <property type="entry name" value="PI3/4_kinase_cat_sf"/>
</dbReference>
<dbReference type="EMBL" id="JH992979">
    <property type="protein sequence ID" value="EKX50321.1"/>
    <property type="molecule type" value="Genomic_DNA"/>
</dbReference>
<evidence type="ECO:0000313" key="6">
    <source>
        <dbReference type="Proteomes" id="UP000011087"/>
    </source>
</evidence>
<dbReference type="SMART" id="SM00146">
    <property type="entry name" value="PI3Kc"/>
    <property type="match status" value="1"/>
</dbReference>
<dbReference type="EnsemblProtists" id="EKX50321">
    <property type="protein sequence ID" value="EKX50321"/>
    <property type="gene ID" value="GUITHDRAFT_104130"/>
</dbReference>
<name>L1JP21_GUITC</name>
<dbReference type="PROSITE" id="PS50290">
    <property type="entry name" value="PI3_4_KINASE_3"/>
    <property type="match status" value="1"/>
</dbReference>